<evidence type="ECO:0000313" key="2">
    <source>
        <dbReference type="EMBL" id="AGF72155.1"/>
    </source>
</evidence>
<dbReference type="eggNOG" id="ENOG5030WJ7">
    <property type="taxonomic scope" value="Bacteria"/>
</dbReference>
<organism evidence="2 3">
    <name type="scientific">Corynebacterium halotolerans YIM 70093 = DSM 44683</name>
    <dbReference type="NCBI Taxonomy" id="1121362"/>
    <lineage>
        <taxon>Bacteria</taxon>
        <taxon>Bacillati</taxon>
        <taxon>Actinomycetota</taxon>
        <taxon>Actinomycetes</taxon>
        <taxon>Mycobacteriales</taxon>
        <taxon>Corynebacteriaceae</taxon>
        <taxon>Corynebacterium</taxon>
    </lineage>
</organism>
<dbReference type="EMBL" id="CP003697">
    <property type="protein sequence ID" value="AGF72155.1"/>
    <property type="molecule type" value="Genomic_DNA"/>
</dbReference>
<feature type="compositionally biased region" description="Acidic residues" evidence="1">
    <location>
        <begin position="224"/>
        <end position="291"/>
    </location>
</feature>
<dbReference type="HOGENOM" id="CLU_089903_0_0_11"/>
<accession>M1NXD4</accession>
<feature type="compositionally biased region" description="Acidic residues" evidence="1">
    <location>
        <begin position="302"/>
        <end position="327"/>
    </location>
</feature>
<evidence type="ECO:0000313" key="3">
    <source>
        <dbReference type="Proteomes" id="UP000011723"/>
    </source>
</evidence>
<dbReference type="KEGG" id="chn:A605_05745"/>
<dbReference type="AlphaFoldDB" id="M1NXD4"/>
<feature type="region of interest" description="Disordered" evidence="1">
    <location>
        <begin position="224"/>
        <end position="327"/>
    </location>
</feature>
<sequence>MSFFEDIAAALDADGIESRVNDDIMFVPITADLEIQFVEIDALLPAANVYIAAADVDEDDENFEAVLVSVVFSVDDAVRTVAGHVATDQVITVLRDLLEGTDERIGDMEFYQDAVNANLVRAEVGQSSELQVLVEVMDGVPSAVVQFVAIGDSFEDLVDQAIDELWESDADAVLSDEDRQRLFSDLHNEAELATDEVLDLGTFTDFDRLFDVLSLAADHAEDWEEQLVPFDDEEFDEPDVYDLYGEDDGDDFDDDEDDEEDEEDEEDDDFGDGDDGDDDVREVFEVVDEVLDDRPEPGSEVNYEEEDASDDGGADFDFGDDEGDARS</sequence>
<proteinExistence type="predicted"/>
<dbReference type="Proteomes" id="UP000011723">
    <property type="component" value="Chromosome"/>
</dbReference>
<reference evidence="2 3" key="1">
    <citation type="journal article" date="2012" name="Stand. Genomic Sci.">
        <title>Genome sequence of the halotolerant bacterium Corynebacterium halotolerans type strain YIM 70093(T) (= DSM 44683(T)).</title>
        <authorList>
            <person name="Ruckert C."/>
            <person name="Albersmeier A."/>
            <person name="Al-Dilaimi A."/>
            <person name="Niehaus K."/>
            <person name="Szczepanowski R."/>
            <person name="Kalinowski J."/>
        </authorList>
    </citation>
    <scope>NUCLEOTIDE SEQUENCE [LARGE SCALE GENOMIC DNA]</scope>
    <source>
        <strain evidence="2">YIM 70093</strain>
    </source>
</reference>
<gene>
    <name evidence="2" type="ORF">A605_05745</name>
</gene>
<dbReference type="STRING" id="1121362.A605_05745"/>
<evidence type="ECO:0000256" key="1">
    <source>
        <dbReference type="SAM" id="MobiDB-lite"/>
    </source>
</evidence>
<protein>
    <submittedName>
        <fullName evidence="2">Uncharacterized protein</fullName>
    </submittedName>
</protein>
<dbReference type="PATRIC" id="fig|1121362.3.peg.1156"/>
<name>M1NXD4_9CORY</name>
<keyword evidence="3" id="KW-1185">Reference proteome</keyword>